<evidence type="ECO:0000256" key="24">
    <source>
        <dbReference type="ARBA" id="ARBA00048679"/>
    </source>
</evidence>
<evidence type="ECO:0000313" key="32">
    <source>
        <dbReference type="EnsemblPlants" id="ORGLA06G0160800.1"/>
    </source>
</evidence>
<evidence type="ECO:0000256" key="25">
    <source>
        <dbReference type="ARBA" id="ARBA00054320"/>
    </source>
</evidence>
<keyword evidence="8" id="KW-0723">Serine/threonine-protein kinase</keyword>
<evidence type="ECO:0000256" key="20">
    <source>
        <dbReference type="ARBA" id="ARBA00023136"/>
    </source>
</evidence>
<keyword evidence="15 28" id="KW-0547">Nucleotide-binding</keyword>
<dbReference type="InterPro" id="IPR000719">
    <property type="entry name" value="Prot_kinase_dom"/>
</dbReference>
<dbReference type="InterPro" id="IPR001611">
    <property type="entry name" value="Leu-rich_rpt"/>
</dbReference>
<dbReference type="SMART" id="SM00220">
    <property type="entry name" value="S_TKc"/>
    <property type="match status" value="1"/>
</dbReference>
<dbReference type="GO" id="GO:0005886">
    <property type="term" value="C:plasma membrane"/>
    <property type="evidence" value="ECO:0007669"/>
    <property type="project" value="UniProtKB-SubCell"/>
</dbReference>
<dbReference type="SMART" id="SM00369">
    <property type="entry name" value="LRR_TYP"/>
    <property type="match status" value="7"/>
</dbReference>
<evidence type="ECO:0000256" key="23">
    <source>
        <dbReference type="ARBA" id="ARBA00047899"/>
    </source>
</evidence>
<evidence type="ECO:0000256" key="15">
    <source>
        <dbReference type="ARBA" id="ARBA00022741"/>
    </source>
</evidence>
<evidence type="ECO:0000256" key="27">
    <source>
        <dbReference type="ARBA" id="ARBA00072040"/>
    </source>
</evidence>
<dbReference type="SUPFAM" id="SSF52047">
    <property type="entry name" value="RNI-like"/>
    <property type="match status" value="1"/>
</dbReference>
<keyword evidence="12 29" id="KW-0812">Transmembrane</keyword>
<organism evidence="32 33">
    <name type="scientific">Oryza glaberrima</name>
    <name type="common">African rice</name>
    <dbReference type="NCBI Taxonomy" id="4538"/>
    <lineage>
        <taxon>Eukaryota</taxon>
        <taxon>Viridiplantae</taxon>
        <taxon>Streptophyta</taxon>
        <taxon>Embryophyta</taxon>
        <taxon>Tracheophyta</taxon>
        <taxon>Spermatophyta</taxon>
        <taxon>Magnoliopsida</taxon>
        <taxon>Liliopsida</taxon>
        <taxon>Poales</taxon>
        <taxon>Poaceae</taxon>
        <taxon>BOP clade</taxon>
        <taxon>Oryzoideae</taxon>
        <taxon>Oryzeae</taxon>
        <taxon>Oryzinae</taxon>
        <taxon>Oryza</taxon>
    </lineage>
</organism>
<evidence type="ECO:0000256" key="7">
    <source>
        <dbReference type="ARBA" id="ARBA00022475"/>
    </source>
</evidence>
<evidence type="ECO:0000256" key="12">
    <source>
        <dbReference type="ARBA" id="ARBA00022692"/>
    </source>
</evidence>
<feature type="transmembrane region" description="Helical" evidence="29">
    <location>
        <begin position="639"/>
        <end position="664"/>
    </location>
</feature>
<dbReference type="FunFam" id="3.80.10.10:FF:001158">
    <property type="entry name" value="Leucine-rich repeat protein kinase family protein"/>
    <property type="match status" value="1"/>
</dbReference>
<evidence type="ECO:0000256" key="26">
    <source>
        <dbReference type="ARBA" id="ARBA00056628"/>
    </source>
</evidence>
<dbReference type="InterPro" id="IPR051809">
    <property type="entry name" value="Plant_receptor-like_S/T_kinase"/>
</dbReference>
<dbReference type="Proteomes" id="UP000007306">
    <property type="component" value="Chromosome 6"/>
</dbReference>
<evidence type="ECO:0000256" key="29">
    <source>
        <dbReference type="SAM" id="Phobius"/>
    </source>
</evidence>
<evidence type="ECO:0000256" key="16">
    <source>
        <dbReference type="ARBA" id="ARBA00022777"/>
    </source>
</evidence>
<dbReference type="Pfam" id="PF07714">
    <property type="entry name" value="PK_Tyr_Ser-Thr"/>
    <property type="match status" value="1"/>
</dbReference>
<dbReference type="PROSITE" id="PS50011">
    <property type="entry name" value="PROTEIN_KINASE_DOM"/>
    <property type="match status" value="1"/>
</dbReference>
<dbReference type="InterPro" id="IPR011009">
    <property type="entry name" value="Kinase-like_dom_sf"/>
</dbReference>
<feature type="chain" id="PRO_5003650782" description="Receptor kinase-like protein Xa21" evidence="30">
    <location>
        <begin position="29"/>
        <end position="1002"/>
    </location>
</feature>
<evidence type="ECO:0000313" key="33">
    <source>
        <dbReference type="Proteomes" id="UP000007306"/>
    </source>
</evidence>
<comment type="catalytic activity">
    <reaction evidence="24">
        <text>L-seryl-[protein] + ATP = O-phospho-L-seryl-[protein] + ADP + H(+)</text>
        <dbReference type="Rhea" id="RHEA:17989"/>
        <dbReference type="Rhea" id="RHEA-COMP:9863"/>
        <dbReference type="Rhea" id="RHEA-COMP:11604"/>
        <dbReference type="ChEBI" id="CHEBI:15378"/>
        <dbReference type="ChEBI" id="CHEBI:29999"/>
        <dbReference type="ChEBI" id="CHEBI:30616"/>
        <dbReference type="ChEBI" id="CHEBI:83421"/>
        <dbReference type="ChEBI" id="CHEBI:456216"/>
        <dbReference type="EC" id="2.7.11.1"/>
    </reaction>
</comment>
<dbReference type="Gene3D" id="3.30.200.20">
    <property type="entry name" value="Phosphorylase Kinase, domain 1"/>
    <property type="match status" value="1"/>
</dbReference>
<dbReference type="InterPro" id="IPR008271">
    <property type="entry name" value="Ser/Thr_kinase_AS"/>
</dbReference>
<evidence type="ECO:0000256" key="13">
    <source>
        <dbReference type="ARBA" id="ARBA00022729"/>
    </source>
</evidence>
<keyword evidence="17" id="KW-0256">Endoplasmic reticulum</keyword>
<evidence type="ECO:0000256" key="4">
    <source>
        <dbReference type="ARBA" id="ARBA00004389"/>
    </source>
</evidence>
<dbReference type="Gramene" id="ORGLA06G0160800.1">
    <property type="protein sequence ID" value="ORGLA06G0160800.1"/>
    <property type="gene ID" value="ORGLA06G0160800"/>
</dbReference>
<dbReference type="AlphaFoldDB" id="I1Q395"/>
<comment type="cofactor">
    <cofactor evidence="1">
        <name>Mn(2+)</name>
        <dbReference type="ChEBI" id="CHEBI:29035"/>
    </cofactor>
</comment>
<keyword evidence="9" id="KW-0597">Phosphoprotein</keyword>
<evidence type="ECO:0000256" key="1">
    <source>
        <dbReference type="ARBA" id="ARBA00001936"/>
    </source>
</evidence>
<evidence type="ECO:0000256" key="3">
    <source>
        <dbReference type="ARBA" id="ARBA00004162"/>
    </source>
</evidence>
<keyword evidence="19 29" id="KW-1133">Transmembrane helix</keyword>
<evidence type="ECO:0000256" key="22">
    <source>
        <dbReference type="ARBA" id="ARBA00023180"/>
    </source>
</evidence>
<comment type="similarity">
    <text evidence="5">Belongs to the protein kinase superfamily. Ser/Thr protein kinase family.</text>
</comment>
<dbReference type="SUPFAM" id="SSF56112">
    <property type="entry name" value="Protein kinase-like (PK-like)"/>
    <property type="match status" value="1"/>
</dbReference>
<dbReference type="FunFam" id="1.10.510.10:FF:000358">
    <property type="entry name" value="Putative leucine-rich repeat receptor-like serine/threonine-protein kinase"/>
    <property type="match status" value="1"/>
</dbReference>
<dbReference type="GO" id="GO:0004674">
    <property type="term" value="F:protein serine/threonine kinase activity"/>
    <property type="evidence" value="ECO:0007669"/>
    <property type="project" value="UniProtKB-KW"/>
</dbReference>
<dbReference type="SUPFAM" id="SSF52058">
    <property type="entry name" value="L domain-like"/>
    <property type="match status" value="1"/>
</dbReference>
<keyword evidence="20 29" id="KW-0472">Membrane</keyword>
<evidence type="ECO:0000256" key="28">
    <source>
        <dbReference type="PROSITE-ProRule" id="PRU10141"/>
    </source>
</evidence>
<dbReference type="InterPro" id="IPR032675">
    <property type="entry name" value="LRR_dom_sf"/>
</dbReference>
<keyword evidence="16" id="KW-0418">Kinase</keyword>
<dbReference type="Pfam" id="PF08263">
    <property type="entry name" value="LRRNT_2"/>
    <property type="match status" value="1"/>
</dbReference>
<evidence type="ECO:0000256" key="8">
    <source>
        <dbReference type="ARBA" id="ARBA00022527"/>
    </source>
</evidence>
<dbReference type="InterPro" id="IPR001245">
    <property type="entry name" value="Ser-Thr/Tyr_kinase_cat_dom"/>
</dbReference>
<dbReference type="FunFam" id="3.80.10.10:FF:000041">
    <property type="entry name" value="LRR receptor-like serine/threonine-protein kinase ERECTA"/>
    <property type="match status" value="2"/>
</dbReference>
<reference evidence="32 33" key="2">
    <citation type="submission" date="2018-04" db="EMBL/GenBank/DDBJ databases">
        <title>OglaRS2 (Oryza glaberrima Reference Sequence Version 2).</title>
        <authorList>
            <person name="Zhang J."/>
            <person name="Kudrna D."/>
            <person name="Lee S."/>
            <person name="Talag J."/>
            <person name="Rajasekar S."/>
            <person name="Wing R.A."/>
        </authorList>
    </citation>
    <scope>NUCLEOTIDE SEQUENCE [LARGE SCALE GENOMIC DNA]</scope>
    <source>
        <strain evidence="32 33">cv. IRGC 96717</strain>
    </source>
</reference>
<keyword evidence="11" id="KW-0808">Transferase</keyword>
<feature type="binding site" evidence="28">
    <location>
        <position position="726"/>
    </location>
    <ligand>
        <name>ATP</name>
        <dbReference type="ChEBI" id="CHEBI:30616"/>
    </ligand>
</feature>
<reference evidence="32" key="1">
    <citation type="submission" date="2015-06" db="UniProtKB">
        <authorList>
            <consortium name="EnsemblPlants"/>
        </authorList>
    </citation>
    <scope>IDENTIFICATION</scope>
</reference>
<dbReference type="FunFam" id="3.30.200.20:FF:000432">
    <property type="entry name" value="LRR receptor-like serine/threonine-protein kinase EFR"/>
    <property type="match status" value="1"/>
</dbReference>
<dbReference type="GO" id="GO:0005524">
    <property type="term" value="F:ATP binding"/>
    <property type="evidence" value="ECO:0007669"/>
    <property type="project" value="UniProtKB-UniRule"/>
</dbReference>
<dbReference type="OMA" id="PQYNEHR"/>
<evidence type="ECO:0000256" key="9">
    <source>
        <dbReference type="ARBA" id="ARBA00022553"/>
    </source>
</evidence>
<dbReference type="Pfam" id="PF13855">
    <property type="entry name" value="LRR_8"/>
    <property type="match status" value="3"/>
</dbReference>
<dbReference type="PROSITE" id="PS00107">
    <property type="entry name" value="PROTEIN_KINASE_ATP"/>
    <property type="match status" value="1"/>
</dbReference>
<evidence type="ECO:0000256" key="17">
    <source>
        <dbReference type="ARBA" id="ARBA00022824"/>
    </source>
</evidence>
<accession>I1Q395</accession>
<dbReference type="GO" id="GO:0005789">
    <property type="term" value="C:endoplasmic reticulum membrane"/>
    <property type="evidence" value="ECO:0007669"/>
    <property type="project" value="UniProtKB-SubCell"/>
</dbReference>
<comment type="function">
    <text evidence="26">The processed protein kinase Xa21 chain released by protein cleavage after X.oryzae pv. oryzae protein Ax21 detection translocates into the nucleus where it can bind and regulate WRKY62, a transcription factor. Confers resistance to the bacterial pathogen X.oryzae pv. oryzae (Xoo).</text>
</comment>
<dbReference type="eggNOG" id="ENOG502QPYS">
    <property type="taxonomic scope" value="Eukaryota"/>
</dbReference>
<feature type="signal peptide" evidence="30">
    <location>
        <begin position="1"/>
        <end position="28"/>
    </location>
</feature>
<dbReference type="InterPro" id="IPR017441">
    <property type="entry name" value="Protein_kinase_ATP_BS"/>
</dbReference>
<dbReference type="InterPro" id="IPR013210">
    <property type="entry name" value="LRR_N_plant-typ"/>
</dbReference>
<dbReference type="STRING" id="4538.I1Q395"/>
<sequence length="1002" mass="108995">MAYLGVLSSGLVWLCLSTIFLSLPLAISDEHEDDRQALLCFKSQLSGPTGVLATWSNASQEFCNWHGVSCSTRSPRRVTAIDLASEGFSGSISPCIANLTTLTRLQLSDNSLYGSIPSEIGQLGQLNNLNLSMNSLEGNIPSELSSCSKLEILDLSNNSIQGEIPASLSRCNHLKYVDLSKNKLHGRIPSGFGELPRLEVIVLTTNRLTGDIPASLGCSLSLTYVNLESNALTGIIPESIGNSSSLEVLVLTSNNLTGEIPKPLFNSSSLTAIYLDENSFVGSIPPVTATSPPLQYLYLGGNKLSGTIPSSLGNISSLLDLSLTENNLIGSIPDSLGHIPTLRLLSLDTNNLTGHVPSSIFNLSSLKILSMVNNSLTGELPSYLGYTLPNIEALALSNNRFKGSIPPTLLNASHLSSLYLRNNSLTGLIPFFGSLPNMEKLMLSYNKLEADDWSFMSSLSNCSKLTKLLIDRNNLKGNIPPEIGNLNNLVVLAMAQNNLSGQIPDTIGNLVKLTDLKMSGNIPSTMGHCVVLESLEMQSNLFTGSIPKSFVNLAGIQKMDISRNNLSGKIPDFLANFSLLYDLNLSFNNFEGEVPAGGIFRNASVVSIEGNNGLCARTSVEGIPLCSVQAHKNRRHKSLVLVLVIVIPIISIAIISLVFAVFLWRKRIQVKTNFPQYNEHRLKNITYEDIVKATNKFSSDNLIGSGSFAMVYKGYLELQEDEVAIKVFNLGTYGAHKSFIAECETLRNVRHRNLVKIITLCSSVDSTGADFKALVFQYMRNGNLDTWLHPKAHELSQRKALTISQRVNITLDVAFALDYLHNQCATPLIHSDLKPSNVLLDLNMVAYVSDFGLAKFVYSGLTAHEDTSTSLACLKGSIGYIPPEYGMSKDISTKGDVYSFGILLLEIITGRSPTDGKFNGSTTLHDFVARAFPNNIYQVVDPTMLHVDLDATNLMDNCIIPFVKIGLSCSMSLPKDRPEMVQVASMILEIKHATSNSHDRLS</sequence>
<evidence type="ECO:0000259" key="31">
    <source>
        <dbReference type="PROSITE" id="PS50011"/>
    </source>
</evidence>
<dbReference type="PROSITE" id="PS00108">
    <property type="entry name" value="PROTEIN_KINASE_ST"/>
    <property type="match status" value="1"/>
</dbReference>
<keyword evidence="7" id="KW-1003">Cell membrane</keyword>
<evidence type="ECO:0000256" key="5">
    <source>
        <dbReference type="ARBA" id="ARBA00008684"/>
    </source>
</evidence>
<proteinExistence type="inferred from homology"/>
<dbReference type="InterPro" id="IPR003591">
    <property type="entry name" value="Leu-rich_rpt_typical-subtyp"/>
</dbReference>
<evidence type="ECO:0000256" key="21">
    <source>
        <dbReference type="ARBA" id="ARBA00023170"/>
    </source>
</evidence>
<dbReference type="HOGENOM" id="CLU_000288_22_0_1"/>
<keyword evidence="18 28" id="KW-0067">ATP-binding</keyword>
<evidence type="ECO:0000256" key="6">
    <source>
        <dbReference type="ARBA" id="ARBA00012513"/>
    </source>
</evidence>
<comment type="catalytic activity">
    <reaction evidence="23">
        <text>L-threonyl-[protein] + ATP = O-phospho-L-threonyl-[protein] + ADP + H(+)</text>
        <dbReference type="Rhea" id="RHEA:46608"/>
        <dbReference type="Rhea" id="RHEA-COMP:11060"/>
        <dbReference type="Rhea" id="RHEA-COMP:11605"/>
        <dbReference type="ChEBI" id="CHEBI:15378"/>
        <dbReference type="ChEBI" id="CHEBI:30013"/>
        <dbReference type="ChEBI" id="CHEBI:30616"/>
        <dbReference type="ChEBI" id="CHEBI:61977"/>
        <dbReference type="ChEBI" id="CHEBI:456216"/>
        <dbReference type="EC" id="2.7.11.1"/>
    </reaction>
</comment>
<evidence type="ECO:0000256" key="30">
    <source>
        <dbReference type="SAM" id="SignalP"/>
    </source>
</evidence>
<feature type="domain" description="Protein kinase" evidence="31">
    <location>
        <begin position="697"/>
        <end position="1001"/>
    </location>
</feature>
<comment type="cofactor">
    <cofactor evidence="2">
        <name>Mg(2+)</name>
        <dbReference type="ChEBI" id="CHEBI:18420"/>
    </cofactor>
</comment>
<evidence type="ECO:0000256" key="11">
    <source>
        <dbReference type="ARBA" id="ARBA00022679"/>
    </source>
</evidence>
<dbReference type="Gene3D" id="1.10.510.10">
    <property type="entry name" value="Transferase(Phosphotransferase) domain 1"/>
    <property type="match status" value="1"/>
</dbReference>
<evidence type="ECO:0000256" key="14">
    <source>
        <dbReference type="ARBA" id="ARBA00022737"/>
    </source>
</evidence>
<evidence type="ECO:0000256" key="19">
    <source>
        <dbReference type="ARBA" id="ARBA00022989"/>
    </source>
</evidence>
<keyword evidence="22" id="KW-0325">Glycoprotein</keyword>
<dbReference type="EnsemblPlants" id="ORGLA06G0160800.1">
    <property type="protein sequence ID" value="ORGLA06G0160800.1"/>
    <property type="gene ID" value="ORGLA06G0160800"/>
</dbReference>
<evidence type="ECO:0000256" key="10">
    <source>
        <dbReference type="ARBA" id="ARBA00022614"/>
    </source>
</evidence>
<dbReference type="EC" id="2.7.11.1" evidence="6"/>
<comment type="subcellular location">
    <subcellularLocation>
        <location evidence="3">Cell membrane</location>
        <topology evidence="3">Single-pass membrane protein</topology>
    </subcellularLocation>
    <subcellularLocation>
        <location evidence="4">Endoplasmic reticulum membrane</location>
        <topology evidence="4">Single-pass membrane protein</topology>
    </subcellularLocation>
</comment>
<keyword evidence="14" id="KW-0677">Repeat</keyword>
<protein>
    <recommendedName>
        <fullName evidence="27">Receptor kinase-like protein Xa21</fullName>
        <ecNumber evidence="6">2.7.11.1</ecNumber>
    </recommendedName>
</protein>
<dbReference type="PANTHER" id="PTHR27008:SF373">
    <property type="entry name" value="OS06G0586400 PROTEIN"/>
    <property type="match status" value="1"/>
</dbReference>
<keyword evidence="10" id="KW-0433">Leucine-rich repeat</keyword>
<keyword evidence="21" id="KW-0675">Receptor</keyword>
<comment type="function">
    <text evidence="25">Receptor kinase that detects X.oryzae pv. oryzae protein Ax21 to promote innate immunity. Following X.oryzae pv. oryzae protein Ax21 detection, undergoes cleavage, releasing the processed protein kinase Xa21 chain.</text>
</comment>
<dbReference type="Gene3D" id="3.80.10.10">
    <property type="entry name" value="Ribonuclease Inhibitor"/>
    <property type="match status" value="4"/>
</dbReference>
<dbReference type="FunFam" id="3.80.10.10:FF:000275">
    <property type="entry name" value="Leucine-rich repeat receptor-like protein kinase"/>
    <property type="match status" value="1"/>
</dbReference>
<keyword evidence="33" id="KW-1185">Reference proteome</keyword>
<evidence type="ECO:0000256" key="2">
    <source>
        <dbReference type="ARBA" id="ARBA00001946"/>
    </source>
</evidence>
<dbReference type="PANTHER" id="PTHR27008">
    <property type="entry name" value="OS04G0122200 PROTEIN"/>
    <property type="match status" value="1"/>
</dbReference>
<evidence type="ECO:0000256" key="18">
    <source>
        <dbReference type="ARBA" id="ARBA00022840"/>
    </source>
</evidence>
<dbReference type="Pfam" id="PF00560">
    <property type="entry name" value="LRR_1"/>
    <property type="match status" value="7"/>
</dbReference>
<keyword evidence="13 30" id="KW-0732">Signal</keyword>
<name>I1Q395_ORYGL</name>